<evidence type="ECO:0000313" key="1">
    <source>
        <dbReference type="EMBL" id="PYI27629.1"/>
    </source>
</evidence>
<name>A0A2V5HT79_9EURO</name>
<evidence type="ECO:0000313" key="2">
    <source>
        <dbReference type="Proteomes" id="UP000248817"/>
    </source>
</evidence>
<organism evidence="1 2">
    <name type="scientific">Aspergillus indologenus CBS 114.80</name>
    <dbReference type="NCBI Taxonomy" id="1450541"/>
    <lineage>
        <taxon>Eukaryota</taxon>
        <taxon>Fungi</taxon>
        <taxon>Dikarya</taxon>
        <taxon>Ascomycota</taxon>
        <taxon>Pezizomycotina</taxon>
        <taxon>Eurotiomycetes</taxon>
        <taxon>Eurotiomycetidae</taxon>
        <taxon>Eurotiales</taxon>
        <taxon>Aspergillaceae</taxon>
        <taxon>Aspergillus</taxon>
        <taxon>Aspergillus subgen. Circumdati</taxon>
    </lineage>
</organism>
<dbReference type="AlphaFoldDB" id="A0A2V5HT79"/>
<protein>
    <submittedName>
        <fullName evidence="1">Uncharacterized protein</fullName>
    </submittedName>
</protein>
<accession>A0A2V5HT79</accession>
<gene>
    <name evidence="1" type="ORF">BP00DRAFT_15176</name>
</gene>
<proteinExistence type="predicted"/>
<sequence length="256" mass="28308">MDHCQSQLDITLQSTGHLRFRFSGFPSTATNKSRLAACLVPPRHASNLPRGQISPPVRFTVHFPDGFRPCAPCLLLIGQDGMYETNSDSRRIPTTPPPPSSSFPARYYNMTFTPFTLNLWLFPTEGQYSSFTMTSRILLLVCAYCGAFHPTLRLSSTSAAIQFLPVIAVCIPAIVNKANAHFYMRRNSNLLQVFDLDIIFLGTVASSTRPTLSRPTQPIGASGCVHGNSLIMHAMETVLHPMRGVFPPQRLTEPLV</sequence>
<dbReference type="Proteomes" id="UP000248817">
    <property type="component" value="Unassembled WGS sequence"/>
</dbReference>
<reference evidence="1 2" key="1">
    <citation type="submission" date="2018-02" db="EMBL/GenBank/DDBJ databases">
        <title>The genomes of Aspergillus section Nigri reveals drivers in fungal speciation.</title>
        <authorList>
            <consortium name="DOE Joint Genome Institute"/>
            <person name="Vesth T.C."/>
            <person name="Nybo J."/>
            <person name="Theobald S."/>
            <person name="Brandl J."/>
            <person name="Frisvad J.C."/>
            <person name="Nielsen K.F."/>
            <person name="Lyhne E.K."/>
            <person name="Kogle M.E."/>
            <person name="Kuo A."/>
            <person name="Riley R."/>
            <person name="Clum A."/>
            <person name="Nolan M."/>
            <person name="Lipzen A."/>
            <person name="Salamov A."/>
            <person name="Henrissat B."/>
            <person name="Wiebenga A."/>
            <person name="De vries R.P."/>
            <person name="Grigoriev I.V."/>
            <person name="Mortensen U.H."/>
            <person name="Andersen M.R."/>
            <person name="Baker S.E."/>
        </authorList>
    </citation>
    <scope>NUCLEOTIDE SEQUENCE [LARGE SCALE GENOMIC DNA]</scope>
    <source>
        <strain evidence="1 2">CBS 114.80</strain>
    </source>
</reference>
<keyword evidence="2" id="KW-1185">Reference proteome</keyword>
<dbReference type="EMBL" id="KZ825565">
    <property type="protein sequence ID" value="PYI27629.1"/>
    <property type="molecule type" value="Genomic_DNA"/>
</dbReference>